<feature type="transmembrane region" description="Helical" evidence="2">
    <location>
        <begin position="68"/>
        <end position="90"/>
    </location>
</feature>
<feature type="transmembrane region" description="Helical" evidence="2">
    <location>
        <begin position="29"/>
        <end position="47"/>
    </location>
</feature>
<reference evidence="3" key="1">
    <citation type="submission" date="2021-11" db="EMBL/GenBank/DDBJ databases">
        <authorList>
            <person name="Schell T."/>
        </authorList>
    </citation>
    <scope>NUCLEOTIDE SEQUENCE</scope>
    <source>
        <strain evidence="3">M5</strain>
    </source>
</reference>
<feature type="region of interest" description="Disordered" evidence="1">
    <location>
        <begin position="552"/>
        <end position="575"/>
    </location>
</feature>
<feature type="transmembrane region" description="Helical" evidence="2">
    <location>
        <begin position="388"/>
        <end position="410"/>
    </location>
</feature>
<keyword evidence="2" id="KW-1133">Transmembrane helix</keyword>
<dbReference type="OrthoDB" id="10033661at2759"/>
<feature type="transmembrane region" description="Helical" evidence="2">
    <location>
        <begin position="346"/>
        <end position="368"/>
    </location>
</feature>
<organism evidence="3 4">
    <name type="scientific">Daphnia galeata</name>
    <dbReference type="NCBI Taxonomy" id="27404"/>
    <lineage>
        <taxon>Eukaryota</taxon>
        <taxon>Metazoa</taxon>
        <taxon>Ecdysozoa</taxon>
        <taxon>Arthropoda</taxon>
        <taxon>Crustacea</taxon>
        <taxon>Branchiopoda</taxon>
        <taxon>Diplostraca</taxon>
        <taxon>Cladocera</taxon>
        <taxon>Anomopoda</taxon>
        <taxon>Daphniidae</taxon>
        <taxon>Daphnia</taxon>
    </lineage>
</organism>
<accession>A0A8J2WDT9</accession>
<evidence type="ECO:0000313" key="3">
    <source>
        <dbReference type="EMBL" id="CAH0103376.1"/>
    </source>
</evidence>
<feature type="compositionally biased region" description="Low complexity" evidence="1">
    <location>
        <begin position="632"/>
        <end position="644"/>
    </location>
</feature>
<evidence type="ECO:0000256" key="2">
    <source>
        <dbReference type="SAM" id="Phobius"/>
    </source>
</evidence>
<feature type="transmembrane region" description="Helical" evidence="2">
    <location>
        <begin position="301"/>
        <end position="325"/>
    </location>
</feature>
<sequence length="771" mass="84803">MTRTDSQQPFSKNSNKQCCRLSLNSLPSVWYGIATTAFHAYIVLQGCKLFTEYMDSKFSSGISIWEMNLYISLQATSLFLLPFLAFASIFKLGNLANDGYRLGRQIDLEMDLDIPRSRARDPLVRTGSACGAAWRHCPPVGPSLHAVAALCSLVAKVVLEARMIKDQLMNRDSCTLFFAIIDHIWNTDLDLVFLGNSLWPEKGSFISSDRLIDQIPFPSPEFVSYVFALLAFAVRFSDVFWGANKCLAFLISLQLIANGIHALLAFCGASVLYKVALTGVPAAFSGANGSLSDYLLLDPPITVMLLMLLSCTLLLGCSPLSMYALNKLSVFLTKSRKKYIRELPSARSYLWSFYPHLAALATLLAVAASAAPLLHDFSKMYKLNPQPVLLVSVTGSIVHAFLWVALWLLLTVKSSWDFRLKISVGRTLLNSPSCLALAAEIEFKPDNKRKCEESEALLNDSSQAPTLILSRGKAYGILDIEIQQKIHQLVAQPIASLQKGGDSNNQVYWLRSEGNIPSPEMESPPSPTLPEPLTSGSNSSCCSIIESNRKVHTPQQTVDVSQLSPAMSTPSSDLSVHPMNNNIVLSPILTRPVRKPFMRIPNSEEDGDYATLRDLPLVTLPEETEPVDIHEISSSSDSSGIDSGFGSGNQRRNIMPIQSRSSPLIAPNRDLCNPYGYVKPRMTTFASLPGKSSNIAPMQLHTAAQQRSPFNSLPLAHMPSSVHDSGYIKPNPTKQLLTRGDPQFKLAYLPVMGLNRINYRSVIVVCKISPI</sequence>
<dbReference type="PANTHER" id="PTHR21579:SF20">
    <property type="entry name" value="PROTEIN TINCAR"/>
    <property type="match status" value="1"/>
</dbReference>
<gene>
    <name evidence="3" type="ORF">DGAL_LOCUS5950</name>
</gene>
<dbReference type="InterPro" id="IPR053291">
    <property type="entry name" value="Ommatidial_diff-associated"/>
</dbReference>
<feature type="region of interest" description="Disordered" evidence="1">
    <location>
        <begin position="514"/>
        <end position="539"/>
    </location>
</feature>
<evidence type="ECO:0000256" key="1">
    <source>
        <dbReference type="SAM" id="MobiDB-lite"/>
    </source>
</evidence>
<keyword evidence="2" id="KW-0812">Transmembrane</keyword>
<dbReference type="EMBL" id="CAKKLH010000112">
    <property type="protein sequence ID" value="CAH0103376.1"/>
    <property type="molecule type" value="Genomic_DNA"/>
</dbReference>
<evidence type="ECO:0008006" key="5">
    <source>
        <dbReference type="Google" id="ProtNLM"/>
    </source>
</evidence>
<protein>
    <recommendedName>
        <fullName evidence="5">Protein tincar</fullName>
    </recommendedName>
</protein>
<comment type="caution">
    <text evidence="3">The sequence shown here is derived from an EMBL/GenBank/DDBJ whole genome shotgun (WGS) entry which is preliminary data.</text>
</comment>
<dbReference type="PANTHER" id="PTHR21579">
    <property type="entry name" value="PROTEIN TINCAR"/>
    <property type="match status" value="1"/>
</dbReference>
<evidence type="ECO:0000313" key="4">
    <source>
        <dbReference type="Proteomes" id="UP000789390"/>
    </source>
</evidence>
<keyword evidence="4" id="KW-1185">Reference proteome</keyword>
<dbReference type="Proteomes" id="UP000789390">
    <property type="component" value="Unassembled WGS sequence"/>
</dbReference>
<feature type="transmembrane region" description="Helical" evidence="2">
    <location>
        <begin position="248"/>
        <end position="273"/>
    </location>
</feature>
<dbReference type="AlphaFoldDB" id="A0A8J2WDT9"/>
<feature type="compositionally biased region" description="Polar residues" evidence="1">
    <location>
        <begin position="553"/>
        <end position="575"/>
    </location>
</feature>
<proteinExistence type="predicted"/>
<name>A0A8J2WDT9_9CRUS</name>
<keyword evidence="2" id="KW-0472">Membrane</keyword>
<feature type="region of interest" description="Disordered" evidence="1">
    <location>
        <begin position="630"/>
        <end position="649"/>
    </location>
</feature>